<gene>
    <name evidence="1" type="ORF">OBBRIDRAFT_789990</name>
</gene>
<dbReference type="EMBL" id="KV722352">
    <property type="protein sequence ID" value="OCH93628.1"/>
    <property type="molecule type" value="Genomic_DNA"/>
</dbReference>
<keyword evidence="2" id="KW-1185">Reference proteome</keyword>
<organism evidence="1 2">
    <name type="scientific">Obba rivulosa</name>
    <dbReference type="NCBI Taxonomy" id="1052685"/>
    <lineage>
        <taxon>Eukaryota</taxon>
        <taxon>Fungi</taxon>
        <taxon>Dikarya</taxon>
        <taxon>Basidiomycota</taxon>
        <taxon>Agaricomycotina</taxon>
        <taxon>Agaricomycetes</taxon>
        <taxon>Polyporales</taxon>
        <taxon>Gelatoporiaceae</taxon>
        <taxon>Obba</taxon>
    </lineage>
</organism>
<dbReference type="AlphaFoldDB" id="A0A8E2DPY2"/>
<reference evidence="1 2" key="1">
    <citation type="submission" date="2016-07" db="EMBL/GenBank/DDBJ databases">
        <title>Draft genome of the white-rot fungus Obba rivulosa 3A-2.</title>
        <authorList>
            <consortium name="DOE Joint Genome Institute"/>
            <person name="Miettinen O."/>
            <person name="Riley R."/>
            <person name="Acob R."/>
            <person name="Barry K."/>
            <person name="Cullen D."/>
            <person name="De Vries R."/>
            <person name="Hainaut M."/>
            <person name="Hatakka A."/>
            <person name="Henrissat B."/>
            <person name="Hilden K."/>
            <person name="Kuo R."/>
            <person name="Labutti K."/>
            <person name="Lipzen A."/>
            <person name="Makela M.R."/>
            <person name="Sandor L."/>
            <person name="Spatafora J.W."/>
            <person name="Grigoriev I.V."/>
            <person name="Hibbett D.S."/>
        </authorList>
    </citation>
    <scope>NUCLEOTIDE SEQUENCE [LARGE SCALE GENOMIC DNA]</scope>
    <source>
        <strain evidence="1 2">3A-2</strain>
    </source>
</reference>
<protein>
    <submittedName>
        <fullName evidence="1">Uncharacterized protein</fullName>
    </submittedName>
</protein>
<name>A0A8E2DPY2_9APHY</name>
<accession>A0A8E2DPY2</accession>
<sequence>MGDTSGDLASPAPLRSWSHVIQNYPTLRSGCLKRVKEEVLESRRALWLELPSFFDLRATGWPGTGGHYRTSRCTHALANHASRRI</sequence>
<proteinExistence type="predicted"/>
<evidence type="ECO:0000313" key="1">
    <source>
        <dbReference type="EMBL" id="OCH93628.1"/>
    </source>
</evidence>
<dbReference type="Proteomes" id="UP000250043">
    <property type="component" value="Unassembled WGS sequence"/>
</dbReference>
<evidence type="ECO:0000313" key="2">
    <source>
        <dbReference type="Proteomes" id="UP000250043"/>
    </source>
</evidence>